<proteinExistence type="predicted"/>
<reference evidence="1" key="1">
    <citation type="journal article" date="2015" name="Nature">
        <title>Complex archaea that bridge the gap between prokaryotes and eukaryotes.</title>
        <authorList>
            <person name="Spang A."/>
            <person name="Saw J.H."/>
            <person name="Jorgensen S.L."/>
            <person name="Zaremba-Niedzwiedzka K."/>
            <person name="Martijn J."/>
            <person name="Lind A.E."/>
            <person name="van Eijk R."/>
            <person name="Schleper C."/>
            <person name="Guy L."/>
            <person name="Ettema T.J."/>
        </authorList>
    </citation>
    <scope>NUCLEOTIDE SEQUENCE</scope>
</reference>
<dbReference type="AlphaFoldDB" id="A0A0F9FK30"/>
<name>A0A0F9FK30_9ZZZZ</name>
<protein>
    <recommendedName>
        <fullName evidence="2">4Fe4S-binding SPASM domain-containing protein</fullName>
    </recommendedName>
</protein>
<evidence type="ECO:0000313" key="1">
    <source>
        <dbReference type="EMBL" id="KKL78821.1"/>
    </source>
</evidence>
<sequence length="38" mass="4455">KDLGIMGVWHSQKYQDLRQAMLNNKLEGTACEDCMYYT</sequence>
<feature type="non-terminal residue" evidence="1">
    <location>
        <position position="1"/>
    </location>
</feature>
<accession>A0A0F9FK30</accession>
<comment type="caution">
    <text evidence="1">The sequence shown here is derived from an EMBL/GenBank/DDBJ whole genome shotgun (WGS) entry which is preliminary data.</text>
</comment>
<dbReference type="EMBL" id="LAZR01023343">
    <property type="protein sequence ID" value="KKL78821.1"/>
    <property type="molecule type" value="Genomic_DNA"/>
</dbReference>
<evidence type="ECO:0008006" key="2">
    <source>
        <dbReference type="Google" id="ProtNLM"/>
    </source>
</evidence>
<organism evidence="1">
    <name type="scientific">marine sediment metagenome</name>
    <dbReference type="NCBI Taxonomy" id="412755"/>
    <lineage>
        <taxon>unclassified sequences</taxon>
        <taxon>metagenomes</taxon>
        <taxon>ecological metagenomes</taxon>
    </lineage>
</organism>
<gene>
    <name evidence="1" type="ORF">LCGC14_2021060</name>
</gene>